<keyword evidence="3" id="KW-1133">Transmembrane helix</keyword>
<name>A0A0U5BK69_9PROT</name>
<evidence type="ECO:0000313" key="5">
    <source>
        <dbReference type="EMBL" id="CEF56610.1"/>
    </source>
</evidence>
<keyword evidence="8" id="KW-1185">Reference proteome</keyword>
<dbReference type="PANTHER" id="PTHR10422">
    <property type="entry name" value="CYTOCHROME C OXIDASE SUBUNIT 1"/>
    <property type="match status" value="1"/>
</dbReference>
<feature type="transmembrane region" description="Helical" evidence="3">
    <location>
        <begin position="103"/>
        <end position="123"/>
    </location>
</feature>
<reference evidence="5" key="1">
    <citation type="submission" date="2014-09" db="EMBL/GenBank/DDBJ databases">
        <authorList>
            <person name="Magalhaes I.L.F."/>
            <person name="Oliveira U."/>
            <person name="Santos F.R."/>
            <person name="Vidigal T.H.D.A."/>
            <person name="Brescovit A.D."/>
            <person name="Santos A.J."/>
        </authorList>
    </citation>
    <scope>NUCLEOTIDE SEQUENCE</scope>
    <source>
        <strain evidence="5">LMG 23848T</strain>
    </source>
</reference>
<feature type="domain" description="Cytochrome oxidase subunit I profile" evidence="4">
    <location>
        <begin position="27"/>
        <end position="372"/>
    </location>
</feature>
<accession>A0A0U5BK69</accession>
<feature type="transmembrane region" description="Helical" evidence="3">
    <location>
        <begin position="71"/>
        <end position="91"/>
    </location>
</feature>
<reference evidence="6 8" key="3">
    <citation type="journal article" date="2020" name="Int. J. Syst. Evol. Microbiol.">
        <title>Novel acetic acid bacteria from cider fermentations: Acetobacter conturbans sp. nov. and Acetobacter fallax sp. nov.</title>
        <authorList>
            <person name="Sombolestani A.S."/>
            <person name="Cleenwerck I."/>
            <person name="Cnockaert M."/>
            <person name="Borremans W."/>
            <person name="Wieme A.D."/>
            <person name="De Vuyst L."/>
            <person name="Vandamme P."/>
        </authorList>
    </citation>
    <scope>NUCLEOTIDE SEQUENCE [LARGE SCALE GENOMIC DNA]</scope>
    <source>
        <strain evidence="6 8">LMG 23848</strain>
    </source>
</reference>
<sequence>MISAHSRRYPQSATVEKTQSQRQDSAIGTAYLLLAALAALAGGGVSVLAGMGVLPATGLGARLVQAHPALMLLYVVVPALVSGFGTLWLPRALGREHMLLGRLNLLAVALLAVAAVLTCTLADARFANILWSLGALMSAMTVLTTIFDSCADSRDQTSFSPFVWGEMLSAAVLLLTVPVFAAATMRTWLWPAVSPAIGAEYFAAPVGLIVLLAGFGIVFEMAARIGQVQTRPVAYIMAATAASGVVAWAKSSLEHGAESLNAQMVGNTLLGLCSLSAVCLAGLWLAGTWRARVSLRTPLLWGMGFLAVVAGGWLVQLVQGTGLHPALQLGALYAVCGGFYLWRGEACGFWYPQKLAHLHFALTTVATLCLFVSGMQVLGCALYGAAALVFVLAALISFQRDIPVRVGNARVAEMQAAGRTSV</sequence>
<dbReference type="GO" id="GO:0009060">
    <property type="term" value="P:aerobic respiration"/>
    <property type="evidence" value="ECO:0007669"/>
    <property type="project" value="InterPro"/>
</dbReference>
<evidence type="ECO:0000313" key="8">
    <source>
        <dbReference type="Proteomes" id="UP000657200"/>
    </source>
</evidence>
<dbReference type="GO" id="GO:0004129">
    <property type="term" value="F:cytochrome-c oxidase activity"/>
    <property type="evidence" value="ECO:0007669"/>
    <property type="project" value="InterPro"/>
</dbReference>
<feature type="transmembrane region" description="Helical" evidence="3">
    <location>
        <begin position="381"/>
        <end position="398"/>
    </location>
</feature>
<dbReference type="GO" id="GO:0015990">
    <property type="term" value="P:electron transport coupled proton transport"/>
    <property type="evidence" value="ECO:0007669"/>
    <property type="project" value="TreeGrafter"/>
</dbReference>
<dbReference type="PANTHER" id="PTHR10422:SF18">
    <property type="entry name" value="CYTOCHROME C OXIDASE SUBUNIT 1"/>
    <property type="match status" value="1"/>
</dbReference>
<dbReference type="InterPro" id="IPR023616">
    <property type="entry name" value="Cyt_c_oxase-like_su1_dom"/>
</dbReference>
<feature type="transmembrane region" description="Helical" evidence="3">
    <location>
        <begin position="168"/>
        <end position="189"/>
    </location>
</feature>
<dbReference type="EC" id="1.9.3.1" evidence="5"/>
<dbReference type="EMBL" id="WOTE01000002">
    <property type="protein sequence ID" value="NHO39216.1"/>
    <property type="molecule type" value="Genomic_DNA"/>
</dbReference>
<gene>
    <name evidence="5" type="primary">ctaD</name>
    <name evidence="5" type="ORF">AGA_2086</name>
    <name evidence="6" type="ORF">GOB80_05850</name>
</gene>
<feature type="transmembrane region" description="Helical" evidence="3">
    <location>
        <begin position="269"/>
        <end position="287"/>
    </location>
</feature>
<reference evidence="7" key="2">
    <citation type="submission" date="2014-09" db="EMBL/GenBank/DDBJ databases">
        <authorList>
            <person name="Illeghems K.G."/>
        </authorList>
    </citation>
    <scope>NUCLEOTIDE SEQUENCE [LARGE SCALE GENOMIC DNA]</scope>
    <source>
        <strain evidence="7">LMG 23848T</strain>
    </source>
</reference>
<dbReference type="GO" id="GO:0022904">
    <property type="term" value="P:respiratory electron transport chain"/>
    <property type="evidence" value="ECO:0007669"/>
    <property type="project" value="TreeGrafter"/>
</dbReference>
<evidence type="ECO:0000259" key="4">
    <source>
        <dbReference type="PROSITE" id="PS50855"/>
    </source>
</evidence>
<proteinExistence type="predicted"/>
<keyword evidence="1" id="KW-0679">Respiratory chain</keyword>
<evidence type="ECO:0000313" key="7">
    <source>
        <dbReference type="Proteomes" id="UP000068250"/>
    </source>
</evidence>
<evidence type="ECO:0000256" key="3">
    <source>
        <dbReference type="SAM" id="Phobius"/>
    </source>
</evidence>
<dbReference type="AlphaFoldDB" id="A0A0U5BK69"/>
<feature type="transmembrane region" description="Helical" evidence="3">
    <location>
        <begin position="30"/>
        <end position="51"/>
    </location>
</feature>
<dbReference type="EMBL" id="LN609302">
    <property type="protein sequence ID" value="CEF56610.1"/>
    <property type="molecule type" value="Genomic_DNA"/>
</dbReference>
<dbReference type="InterPro" id="IPR036927">
    <property type="entry name" value="Cyt_c_oxase-like_su1_sf"/>
</dbReference>
<evidence type="ECO:0000256" key="1">
    <source>
        <dbReference type="ARBA" id="ARBA00022660"/>
    </source>
</evidence>
<dbReference type="SUPFAM" id="SSF81442">
    <property type="entry name" value="Cytochrome c oxidase subunit I-like"/>
    <property type="match status" value="1"/>
</dbReference>
<dbReference type="GO" id="GO:0016491">
    <property type="term" value="F:oxidoreductase activity"/>
    <property type="evidence" value="ECO:0007669"/>
    <property type="project" value="UniProtKB-KW"/>
</dbReference>
<keyword evidence="3" id="KW-0812">Transmembrane</keyword>
<evidence type="ECO:0000313" key="6">
    <source>
        <dbReference type="EMBL" id="NHO39216.1"/>
    </source>
</evidence>
<dbReference type="RefSeq" id="WP_059024144.1">
    <property type="nucleotide sequence ID" value="NZ_LN609302.1"/>
</dbReference>
<dbReference type="InterPro" id="IPR000883">
    <property type="entry name" value="Cyt_C_Oxase_1"/>
</dbReference>
<feature type="compositionally biased region" description="Polar residues" evidence="2">
    <location>
        <begin position="9"/>
        <end position="20"/>
    </location>
</feature>
<dbReference type="Gene3D" id="1.20.210.10">
    <property type="entry name" value="Cytochrome c oxidase-like, subunit I domain"/>
    <property type="match status" value="1"/>
</dbReference>
<organism evidence="5 7">
    <name type="scientific">Acetobacter ghanensis</name>
    <dbReference type="NCBI Taxonomy" id="431306"/>
    <lineage>
        <taxon>Bacteria</taxon>
        <taxon>Pseudomonadati</taxon>
        <taxon>Pseudomonadota</taxon>
        <taxon>Alphaproteobacteria</taxon>
        <taxon>Acetobacterales</taxon>
        <taxon>Acetobacteraceae</taxon>
        <taxon>Acetobacter</taxon>
    </lineage>
</organism>
<protein>
    <submittedName>
        <fullName evidence="5 6">Cytochrome C oxidase subunit I</fullName>
        <ecNumber evidence="5">1.9.3.1</ecNumber>
    </submittedName>
</protein>
<keyword evidence="3" id="KW-0472">Membrane</keyword>
<dbReference type="Proteomes" id="UP000068250">
    <property type="component" value="Chromosome I"/>
</dbReference>
<dbReference type="Proteomes" id="UP000657200">
    <property type="component" value="Unassembled WGS sequence"/>
</dbReference>
<feature type="transmembrane region" description="Helical" evidence="3">
    <location>
        <begin position="355"/>
        <end position="375"/>
    </location>
</feature>
<dbReference type="GO" id="GO:0020037">
    <property type="term" value="F:heme binding"/>
    <property type="evidence" value="ECO:0007669"/>
    <property type="project" value="InterPro"/>
</dbReference>
<dbReference type="PATRIC" id="fig|431306.5.peg.2152"/>
<feature type="transmembrane region" description="Helical" evidence="3">
    <location>
        <begin position="129"/>
        <end position="147"/>
    </location>
</feature>
<dbReference type="STRING" id="431306.AGA_2086"/>
<feature type="transmembrane region" description="Helical" evidence="3">
    <location>
        <begin position="201"/>
        <end position="221"/>
    </location>
</feature>
<dbReference type="OrthoDB" id="7225906at2"/>
<keyword evidence="1" id="KW-0813">Transport</keyword>
<feature type="region of interest" description="Disordered" evidence="2">
    <location>
        <begin position="1"/>
        <end position="20"/>
    </location>
</feature>
<dbReference type="GO" id="GO:0016020">
    <property type="term" value="C:membrane"/>
    <property type="evidence" value="ECO:0007669"/>
    <property type="project" value="InterPro"/>
</dbReference>
<evidence type="ECO:0000256" key="2">
    <source>
        <dbReference type="SAM" id="MobiDB-lite"/>
    </source>
</evidence>
<keyword evidence="5" id="KW-0560">Oxidoreductase</keyword>
<feature type="transmembrane region" description="Helical" evidence="3">
    <location>
        <begin position="325"/>
        <end position="343"/>
    </location>
</feature>
<feature type="transmembrane region" description="Helical" evidence="3">
    <location>
        <begin position="233"/>
        <end position="249"/>
    </location>
</feature>
<dbReference type="PROSITE" id="PS50855">
    <property type="entry name" value="COX1"/>
    <property type="match status" value="1"/>
</dbReference>
<feature type="transmembrane region" description="Helical" evidence="3">
    <location>
        <begin position="299"/>
        <end position="319"/>
    </location>
</feature>
<keyword evidence="1" id="KW-0249">Electron transport</keyword>